<protein>
    <submittedName>
        <fullName evidence="5">IS21-like element helper ATPase IstB</fullName>
    </submittedName>
</protein>
<dbReference type="PANTHER" id="PTHR30050">
    <property type="entry name" value="CHROMOSOMAL REPLICATION INITIATOR PROTEIN DNAA"/>
    <property type="match status" value="1"/>
</dbReference>
<dbReference type="InterPro" id="IPR028350">
    <property type="entry name" value="DNAC/IstB-like"/>
</dbReference>
<evidence type="ECO:0000313" key="5">
    <source>
        <dbReference type="EMBL" id="GAA1750520.1"/>
    </source>
</evidence>
<dbReference type="CDD" id="cd00009">
    <property type="entry name" value="AAA"/>
    <property type="match status" value="1"/>
</dbReference>
<keyword evidence="3" id="KW-0067">ATP-binding</keyword>
<dbReference type="EMBL" id="BAAAPN010000021">
    <property type="protein sequence ID" value="GAA1750520.1"/>
    <property type="molecule type" value="Genomic_DNA"/>
</dbReference>
<evidence type="ECO:0000313" key="6">
    <source>
        <dbReference type="Proteomes" id="UP001501475"/>
    </source>
</evidence>
<dbReference type="SUPFAM" id="SSF52540">
    <property type="entry name" value="P-loop containing nucleoside triphosphate hydrolases"/>
    <property type="match status" value="1"/>
</dbReference>
<proteinExistence type="inferred from homology"/>
<dbReference type="PANTHER" id="PTHR30050:SF4">
    <property type="entry name" value="ATP-BINDING PROTEIN RV3427C IN INSERTION SEQUENCE-RELATED"/>
    <property type="match status" value="1"/>
</dbReference>
<dbReference type="NCBIfam" id="NF038214">
    <property type="entry name" value="IS21_help_AAA"/>
    <property type="match status" value="1"/>
</dbReference>
<accession>A0ABN2K8I7</accession>
<keyword evidence="2" id="KW-0547">Nucleotide-binding</keyword>
<sequence length="259" mass="28694">MTAATPPPLPADLNEGLKRLKMAAMRRLAPELLVTAKTQRWKPEEFLRTLVEAEIASREASNARTRMRQAAFPVTKTLEEFDIAASSIPPATFDYLSSLEWIRAAENVCLIGPAGTGKSHTLIALGTAAVEHGHRTRYFTAAELVETLYRGLADNSVGKLIDALLRNDLILIDELGFAPLDDTGAQLLFRFVAAAYERRSLGIASHWPFESWGRFLPEHTTAVSMLDRLLHHCHTVVTDGDSYRMRQARANGGTRLKTN</sequence>
<feature type="domain" description="AAA+ ATPase" evidence="4">
    <location>
        <begin position="104"/>
        <end position="241"/>
    </location>
</feature>
<reference evidence="5 6" key="1">
    <citation type="journal article" date="2019" name="Int. J. Syst. Evol. Microbiol.">
        <title>The Global Catalogue of Microorganisms (GCM) 10K type strain sequencing project: providing services to taxonomists for standard genome sequencing and annotation.</title>
        <authorList>
            <consortium name="The Broad Institute Genomics Platform"/>
            <consortium name="The Broad Institute Genome Sequencing Center for Infectious Disease"/>
            <person name="Wu L."/>
            <person name="Ma J."/>
        </authorList>
    </citation>
    <scope>NUCLEOTIDE SEQUENCE [LARGE SCALE GENOMIC DNA]</scope>
    <source>
        <strain evidence="5 6">JCM 15591</strain>
    </source>
</reference>
<evidence type="ECO:0000256" key="3">
    <source>
        <dbReference type="ARBA" id="ARBA00022840"/>
    </source>
</evidence>
<dbReference type="InterPro" id="IPR003593">
    <property type="entry name" value="AAA+_ATPase"/>
</dbReference>
<dbReference type="InterPro" id="IPR002611">
    <property type="entry name" value="IstB_ATP-bd"/>
</dbReference>
<dbReference type="Proteomes" id="UP001501475">
    <property type="component" value="Unassembled WGS sequence"/>
</dbReference>
<evidence type="ECO:0000256" key="2">
    <source>
        <dbReference type="ARBA" id="ARBA00022741"/>
    </source>
</evidence>
<dbReference type="PIRSF" id="PIRSF003073">
    <property type="entry name" value="DNAC_TnpB_IstB"/>
    <property type="match status" value="1"/>
</dbReference>
<name>A0ABN2K8I7_9MICO</name>
<dbReference type="InterPro" id="IPR027417">
    <property type="entry name" value="P-loop_NTPase"/>
</dbReference>
<evidence type="ECO:0000256" key="1">
    <source>
        <dbReference type="ARBA" id="ARBA00008059"/>
    </source>
</evidence>
<dbReference type="Pfam" id="PF01695">
    <property type="entry name" value="IstB_IS21"/>
    <property type="match status" value="1"/>
</dbReference>
<dbReference type="Gene3D" id="3.40.50.300">
    <property type="entry name" value="P-loop containing nucleotide triphosphate hydrolases"/>
    <property type="match status" value="1"/>
</dbReference>
<comment type="caution">
    <text evidence="5">The sequence shown here is derived from an EMBL/GenBank/DDBJ whole genome shotgun (WGS) entry which is preliminary data.</text>
</comment>
<dbReference type="InterPro" id="IPR047661">
    <property type="entry name" value="IstB"/>
</dbReference>
<organism evidence="5 6">
    <name type="scientific">Nostocoides vanveenii</name>
    <dbReference type="NCBI Taxonomy" id="330835"/>
    <lineage>
        <taxon>Bacteria</taxon>
        <taxon>Bacillati</taxon>
        <taxon>Actinomycetota</taxon>
        <taxon>Actinomycetes</taxon>
        <taxon>Micrococcales</taxon>
        <taxon>Intrasporangiaceae</taxon>
        <taxon>Nostocoides</taxon>
    </lineage>
</organism>
<comment type="similarity">
    <text evidence="1">Belongs to the IS21/IS1162 putative ATP-binding protein family.</text>
</comment>
<dbReference type="RefSeq" id="WP_344062626.1">
    <property type="nucleotide sequence ID" value="NZ_BAAAPN010000021.1"/>
</dbReference>
<keyword evidence="6" id="KW-1185">Reference proteome</keyword>
<evidence type="ECO:0000259" key="4">
    <source>
        <dbReference type="SMART" id="SM00382"/>
    </source>
</evidence>
<dbReference type="SMART" id="SM00382">
    <property type="entry name" value="AAA"/>
    <property type="match status" value="1"/>
</dbReference>
<gene>
    <name evidence="5" type="primary">istB</name>
    <name evidence="5" type="ORF">GCM10009810_08660</name>
</gene>